<dbReference type="Pfam" id="PF26460">
    <property type="entry name" value="DUF8139"/>
    <property type="match status" value="1"/>
</dbReference>
<evidence type="ECO:0000313" key="3">
    <source>
        <dbReference type="Proteomes" id="UP000628840"/>
    </source>
</evidence>
<dbReference type="EMBL" id="BMPF01000009">
    <property type="protein sequence ID" value="GGL45416.1"/>
    <property type="molecule type" value="Genomic_DNA"/>
</dbReference>
<dbReference type="AlphaFoldDB" id="A0A830F1C9"/>
<keyword evidence="3" id="KW-1185">Reference proteome</keyword>
<comment type="caution">
    <text evidence="2">The sequence shown here is derived from an EMBL/GenBank/DDBJ whole genome shotgun (WGS) entry which is preliminary data.</text>
</comment>
<proteinExistence type="predicted"/>
<name>A0A830F1C9_9EURY</name>
<organism evidence="2 3">
    <name type="scientific">Halarchaeum grantii</name>
    <dbReference type="NCBI Taxonomy" id="1193105"/>
    <lineage>
        <taxon>Archaea</taxon>
        <taxon>Methanobacteriati</taxon>
        <taxon>Methanobacteriota</taxon>
        <taxon>Stenosarchaea group</taxon>
        <taxon>Halobacteria</taxon>
        <taxon>Halobacteriales</taxon>
        <taxon>Halobacteriaceae</taxon>
    </lineage>
</organism>
<feature type="domain" description="DUF8139" evidence="1">
    <location>
        <begin position="7"/>
        <end position="67"/>
    </location>
</feature>
<sequence>MVFLSVFEEGTRVQIDIPDEIDPDFEIYHGACGIIISVTEEGNNSVLYRVKLDSGEVQDSPWRNLQTTSK</sequence>
<reference evidence="2 3" key="1">
    <citation type="journal article" date="2019" name="Int. J. Syst. Evol. Microbiol.">
        <title>The Global Catalogue of Microorganisms (GCM) 10K type strain sequencing project: providing services to taxonomists for standard genome sequencing and annotation.</title>
        <authorList>
            <consortium name="The Broad Institute Genomics Platform"/>
            <consortium name="The Broad Institute Genome Sequencing Center for Infectious Disease"/>
            <person name="Wu L."/>
            <person name="Ma J."/>
        </authorList>
    </citation>
    <scope>NUCLEOTIDE SEQUENCE [LARGE SCALE GENOMIC DNA]</scope>
    <source>
        <strain evidence="2 3">JCM 19585</strain>
    </source>
</reference>
<protein>
    <recommendedName>
        <fullName evidence="1">DUF8139 domain-containing protein</fullName>
    </recommendedName>
</protein>
<evidence type="ECO:0000259" key="1">
    <source>
        <dbReference type="Pfam" id="PF26460"/>
    </source>
</evidence>
<dbReference type="Proteomes" id="UP000628840">
    <property type="component" value="Unassembled WGS sequence"/>
</dbReference>
<dbReference type="InterPro" id="IPR058452">
    <property type="entry name" value="DUF8139"/>
</dbReference>
<gene>
    <name evidence="2" type="ORF">GCM10009037_31080</name>
</gene>
<evidence type="ECO:0000313" key="2">
    <source>
        <dbReference type="EMBL" id="GGL45416.1"/>
    </source>
</evidence>
<accession>A0A830F1C9</accession>